<dbReference type="HAMAP" id="MF_00423">
    <property type="entry name" value="SelA"/>
    <property type="match status" value="1"/>
</dbReference>
<dbReference type="PANTHER" id="PTHR32328">
    <property type="entry name" value="L-SERYL-TRNA(SEC) SELENIUM TRANSFERASE"/>
    <property type="match status" value="1"/>
</dbReference>
<keyword evidence="6 8" id="KW-0711">Selenium</keyword>
<organism evidence="10 11">
    <name type="scientific">Nitrolancea hollandica Lb</name>
    <dbReference type="NCBI Taxonomy" id="1129897"/>
    <lineage>
        <taxon>Bacteria</taxon>
        <taxon>Pseudomonadati</taxon>
        <taxon>Thermomicrobiota</taxon>
        <taxon>Thermomicrobia</taxon>
        <taxon>Sphaerobacterales</taxon>
        <taxon>Sphaerobacterineae</taxon>
        <taxon>Sphaerobacteraceae</taxon>
        <taxon>Nitrolancea</taxon>
    </lineage>
</organism>
<keyword evidence="4 8" id="KW-0663">Pyridoxal phosphate</keyword>
<keyword evidence="3 8" id="KW-0808">Transferase</keyword>
<dbReference type="InterPro" id="IPR015424">
    <property type="entry name" value="PyrdxlP-dep_Trfase"/>
</dbReference>
<comment type="cofactor">
    <cofactor evidence="1 8 9">
        <name>pyridoxal 5'-phosphate</name>
        <dbReference type="ChEBI" id="CHEBI:597326"/>
    </cofactor>
</comment>
<evidence type="ECO:0000256" key="2">
    <source>
        <dbReference type="ARBA" id="ARBA00022490"/>
    </source>
</evidence>
<comment type="subcellular location">
    <subcellularLocation>
        <location evidence="8">Cytoplasm</location>
    </subcellularLocation>
</comment>
<evidence type="ECO:0000256" key="6">
    <source>
        <dbReference type="ARBA" id="ARBA00023266"/>
    </source>
</evidence>
<protein>
    <recommendedName>
        <fullName evidence="8">L-seryl-tRNA(Sec) selenium transferase</fullName>
        <ecNumber evidence="8">2.9.1.1</ecNumber>
    </recommendedName>
    <alternativeName>
        <fullName evidence="8">Selenocysteine synthase</fullName>
        <shortName evidence="8">Sec synthase</shortName>
    </alternativeName>
    <alternativeName>
        <fullName evidence="8">Selenocysteinyl-tRNA(Sec) synthase</fullName>
    </alternativeName>
</protein>
<dbReference type="GO" id="GO:0004125">
    <property type="term" value="F:L-seryl-tRNA(Sec) selenium transferase activity"/>
    <property type="evidence" value="ECO:0007669"/>
    <property type="project" value="UniProtKB-UniRule"/>
</dbReference>
<dbReference type="InterPro" id="IPR018319">
    <property type="entry name" value="SelA-like"/>
</dbReference>
<dbReference type="EMBL" id="CAGS01000240">
    <property type="protein sequence ID" value="CCF84169.1"/>
    <property type="molecule type" value="Genomic_DNA"/>
</dbReference>
<sequence length="472" mass="49655">MTNQTDNSIHRDALRRLPSISSILLAPEVIEAAAGLRPEIVTGIAQRVVERSRAAILAGTGQGEPRDVIAEVRREIELLTRPKLSPVINGTGVIIHTNLGRAPVSAETARAMAEAAAHYTPLELELDTGRRGGRAAEITRLMAALTGAESTLVVNNNAAAILLILSALCAGREVILSRSQAVEIGGGFRIPDVMGQGGARLVEIGTTNRTYARDYEAAITPETAALLMVHQSNFRIIGFTTQPSIAELADLAHGKGLVLIEDLGSGALLDTEPYGLAGEPLVGESLAAGVDILCFSGDKLLGGPQAGIIAGRADLVKRVSAHPLARAVRADKTALAGVAATLRHYLRGDAAETVPVWRMISLPLDIVEHRCRCWVEQLAGIAPFTVVPSRTTVGGGSLPEETLESRALAISEAQARDHGMSLDDLAHRLRTGKPPLMPRVEAGWLLIDARTVLPEQDVGVVQALSGAIAPAG</sequence>
<dbReference type="AlphaFoldDB" id="I4EHK7"/>
<evidence type="ECO:0000256" key="4">
    <source>
        <dbReference type="ARBA" id="ARBA00022898"/>
    </source>
</evidence>
<evidence type="ECO:0000256" key="7">
    <source>
        <dbReference type="ARBA" id="ARBA00044507"/>
    </source>
</evidence>
<comment type="caution">
    <text evidence="10">The sequence shown here is derived from an EMBL/GenBank/DDBJ whole genome shotgun (WGS) entry which is preliminary data.</text>
</comment>
<dbReference type="Gene3D" id="3.90.1150.180">
    <property type="match status" value="1"/>
</dbReference>
<keyword evidence="11" id="KW-1185">Reference proteome</keyword>
<comment type="pathway">
    <text evidence="8">Aminoacyl-tRNA biosynthesis; selenocysteinyl-tRNA(Sec) biosynthesis; selenocysteinyl-tRNA(Sec) from L-seryl-tRNA(Sec) (bacterial route): step 1/1.</text>
</comment>
<dbReference type="Gene3D" id="3.40.640.10">
    <property type="entry name" value="Type I PLP-dependent aspartate aminotransferase-like (Major domain)"/>
    <property type="match status" value="1"/>
</dbReference>
<name>I4EHK7_9BACT</name>
<evidence type="ECO:0000313" key="10">
    <source>
        <dbReference type="EMBL" id="CCF84169.1"/>
    </source>
</evidence>
<gene>
    <name evidence="8 10" type="primary">selA</name>
    <name evidence="10" type="ORF">NITHO_3140006</name>
</gene>
<feature type="modified residue" description="N6-(pyridoxal phosphate)lysine" evidence="8 9">
    <location>
        <position position="299"/>
    </location>
</feature>
<comment type="function">
    <text evidence="8">Converts seryl-tRNA(Sec) to selenocysteinyl-tRNA(Sec) required for selenoprotein biosynthesis.</text>
</comment>
<dbReference type="InterPro" id="IPR015421">
    <property type="entry name" value="PyrdxlP-dep_Trfase_major"/>
</dbReference>
<comment type="similarity">
    <text evidence="7 8">Belongs to the SelA family.</text>
</comment>
<keyword evidence="2 8" id="KW-0963">Cytoplasm</keyword>
<evidence type="ECO:0000256" key="3">
    <source>
        <dbReference type="ARBA" id="ARBA00022679"/>
    </source>
</evidence>
<dbReference type="Proteomes" id="UP000004221">
    <property type="component" value="Unassembled WGS sequence"/>
</dbReference>
<evidence type="ECO:0000256" key="9">
    <source>
        <dbReference type="PIRSR" id="PIRSR618319-50"/>
    </source>
</evidence>
<dbReference type="EC" id="2.9.1.1" evidence="8"/>
<evidence type="ECO:0000313" key="11">
    <source>
        <dbReference type="Proteomes" id="UP000004221"/>
    </source>
</evidence>
<dbReference type="SUPFAM" id="SSF53383">
    <property type="entry name" value="PLP-dependent transferases"/>
    <property type="match status" value="1"/>
</dbReference>
<evidence type="ECO:0000256" key="8">
    <source>
        <dbReference type="HAMAP-Rule" id="MF_00423"/>
    </source>
</evidence>
<dbReference type="RefSeq" id="WP_008478114.1">
    <property type="nucleotide sequence ID" value="NZ_CAGS01000240.1"/>
</dbReference>
<dbReference type="UniPathway" id="UPA00906">
    <property type="reaction ID" value="UER00896"/>
</dbReference>
<dbReference type="Pfam" id="PF03841">
    <property type="entry name" value="SelA"/>
    <property type="match status" value="1"/>
</dbReference>
<proteinExistence type="inferred from homology"/>
<dbReference type="OrthoDB" id="9787096at2"/>
<reference evidence="10 11" key="1">
    <citation type="journal article" date="2012" name="ISME J.">
        <title>Nitrification expanded: discovery, physiology and genomics of a nitrite-oxidizing bacterium from the phylum Chloroflexi.</title>
        <authorList>
            <person name="Sorokin D.Y."/>
            <person name="Lucker S."/>
            <person name="Vejmelkova D."/>
            <person name="Kostrikina N.A."/>
            <person name="Kleerebezem R."/>
            <person name="Rijpstra W.I."/>
            <person name="Damste J.S."/>
            <person name="Le Paslier D."/>
            <person name="Muyzer G."/>
            <person name="Wagner M."/>
            <person name="van Loosdrecht M.C."/>
            <person name="Daims H."/>
        </authorList>
    </citation>
    <scope>NUCLEOTIDE SEQUENCE [LARGE SCALE GENOMIC DNA]</scope>
    <source>
        <strain evidence="11">none</strain>
    </source>
</reference>
<accession>I4EHK7</accession>
<dbReference type="InterPro" id="IPR004534">
    <property type="entry name" value="SelA_trans"/>
</dbReference>
<dbReference type="NCBIfam" id="TIGR00474">
    <property type="entry name" value="selA"/>
    <property type="match status" value="1"/>
</dbReference>
<evidence type="ECO:0000256" key="5">
    <source>
        <dbReference type="ARBA" id="ARBA00022917"/>
    </source>
</evidence>
<dbReference type="GO" id="GO:0001514">
    <property type="term" value="P:selenocysteine incorporation"/>
    <property type="evidence" value="ECO:0007669"/>
    <property type="project" value="UniProtKB-UniRule"/>
</dbReference>
<comment type="catalytic activity">
    <reaction evidence="8">
        <text>L-seryl-tRNA(Sec) + selenophosphate + H(+) = L-selenocysteinyl-tRNA(Sec) + phosphate</text>
        <dbReference type="Rhea" id="RHEA:22728"/>
        <dbReference type="Rhea" id="RHEA-COMP:9742"/>
        <dbReference type="Rhea" id="RHEA-COMP:9743"/>
        <dbReference type="ChEBI" id="CHEBI:15378"/>
        <dbReference type="ChEBI" id="CHEBI:16144"/>
        <dbReference type="ChEBI" id="CHEBI:43474"/>
        <dbReference type="ChEBI" id="CHEBI:78533"/>
        <dbReference type="ChEBI" id="CHEBI:78573"/>
        <dbReference type="EC" id="2.9.1.1"/>
    </reaction>
</comment>
<keyword evidence="5 8" id="KW-0648">Protein biosynthesis</keyword>
<dbReference type="PANTHER" id="PTHR32328:SF0">
    <property type="entry name" value="L-SERYL-TRNA(SEC) SELENIUM TRANSFERASE"/>
    <property type="match status" value="1"/>
</dbReference>
<dbReference type="GO" id="GO:0005737">
    <property type="term" value="C:cytoplasm"/>
    <property type="evidence" value="ECO:0007669"/>
    <property type="project" value="UniProtKB-SubCell"/>
</dbReference>
<evidence type="ECO:0000256" key="1">
    <source>
        <dbReference type="ARBA" id="ARBA00001933"/>
    </source>
</evidence>
<dbReference type="GO" id="GO:0001717">
    <property type="term" value="P:conversion of seryl-tRNAsec to selenocys-tRNAsec"/>
    <property type="evidence" value="ECO:0007669"/>
    <property type="project" value="UniProtKB-UniRule"/>
</dbReference>